<evidence type="ECO:0000256" key="2">
    <source>
        <dbReference type="ARBA" id="ARBA00022729"/>
    </source>
</evidence>
<protein>
    <submittedName>
        <fullName evidence="5">Amino acid ABC transporter substrate-binding protein</fullName>
    </submittedName>
</protein>
<dbReference type="Proteomes" id="UP000272560">
    <property type="component" value="Unassembled WGS sequence"/>
</dbReference>
<dbReference type="PANTHER" id="PTHR30483">
    <property type="entry name" value="LEUCINE-SPECIFIC-BINDING PROTEIN"/>
    <property type="match status" value="1"/>
</dbReference>
<dbReference type="InterPro" id="IPR051010">
    <property type="entry name" value="BCAA_transport"/>
</dbReference>
<organism evidence="5 6">
    <name type="scientific">Arthrobacter cheniae</name>
    <dbReference type="NCBI Taxonomy" id="1258888"/>
    <lineage>
        <taxon>Bacteria</taxon>
        <taxon>Bacillati</taxon>
        <taxon>Actinomycetota</taxon>
        <taxon>Actinomycetes</taxon>
        <taxon>Micrococcales</taxon>
        <taxon>Micrococcaceae</taxon>
        <taxon>Arthrobacter</taxon>
    </lineage>
</organism>
<name>A0A3A5MD56_9MICC</name>
<dbReference type="RefSeq" id="WP_120148325.1">
    <property type="nucleotide sequence ID" value="NZ_QZVT01000003.1"/>
</dbReference>
<keyword evidence="6" id="KW-1185">Reference proteome</keyword>
<evidence type="ECO:0000313" key="5">
    <source>
        <dbReference type="EMBL" id="RJT80979.1"/>
    </source>
</evidence>
<feature type="compositionally biased region" description="Low complexity" evidence="3">
    <location>
        <begin position="51"/>
        <end position="68"/>
    </location>
</feature>
<dbReference type="EMBL" id="QZVT01000003">
    <property type="protein sequence ID" value="RJT80979.1"/>
    <property type="molecule type" value="Genomic_DNA"/>
</dbReference>
<feature type="domain" description="Leucine-binding protein" evidence="4">
    <location>
        <begin position="94"/>
        <end position="403"/>
    </location>
</feature>
<feature type="region of interest" description="Disordered" evidence="3">
    <location>
        <begin position="40"/>
        <end position="98"/>
    </location>
</feature>
<dbReference type="CDD" id="cd06346">
    <property type="entry name" value="PBP1_ABC_ligand_binding-like"/>
    <property type="match status" value="1"/>
</dbReference>
<dbReference type="AlphaFoldDB" id="A0A3A5MD56"/>
<proteinExistence type="inferred from homology"/>
<evidence type="ECO:0000256" key="1">
    <source>
        <dbReference type="ARBA" id="ARBA00010062"/>
    </source>
</evidence>
<evidence type="ECO:0000259" key="4">
    <source>
        <dbReference type="Pfam" id="PF13458"/>
    </source>
</evidence>
<dbReference type="InterPro" id="IPR028081">
    <property type="entry name" value="Leu-bd"/>
</dbReference>
<sequence>MIATRNSARFGIGENAPRTAKVAALSLGIALFASGCGGGGTTGSEGDGADTETSAAAATSALACPESEGGTGEEQGEKGDPAAVPAATTTSPEPLKIGSILPTTGTLAFLGPPEIAGVNLAVQEINEAGGVLGQDITITHRDSGDTTTDIATQSVGDLLSQNVSAIVGAASSGVSKTVINQITGAGVVHFSPANTSPEFTTWDDKGLYFRTAPSDVLQGRILGNYIMECGAQTVGMITLNDSYGTGLQTNIQEVVEGAGGQVVGNEMFNTGDSQFSSQVDAIVAAKPDAIVLITFDEVKSIVPLLVAKGIDAGSIFMVDGNMADYSKDFDPGTLEGAQGTIPGAFSGKGFQEALLATDPELDSFSYAGESYDAVNLIALASEAAGSVEGTAIAAELEAVSKDGTKCFDFAGCVTLLREGGDIDYDGISGPVSFDENGDPTEASVGIYEFGADNAYQPSRSEFGKL</sequence>
<comment type="caution">
    <text evidence="5">The sequence shown here is derived from an EMBL/GenBank/DDBJ whole genome shotgun (WGS) entry which is preliminary data.</text>
</comment>
<comment type="similarity">
    <text evidence="1">Belongs to the leucine-binding protein family.</text>
</comment>
<dbReference type="PANTHER" id="PTHR30483:SF6">
    <property type="entry name" value="PERIPLASMIC BINDING PROTEIN OF ABC TRANSPORTER FOR NATURAL AMINO ACIDS"/>
    <property type="match status" value="1"/>
</dbReference>
<gene>
    <name evidence="5" type="ORF">D6T63_07240</name>
</gene>
<feature type="compositionally biased region" description="Low complexity" evidence="3">
    <location>
        <begin position="81"/>
        <end position="94"/>
    </location>
</feature>
<keyword evidence="2" id="KW-0732">Signal</keyword>
<dbReference type="Gene3D" id="3.40.50.2300">
    <property type="match status" value="3"/>
</dbReference>
<evidence type="ECO:0000256" key="3">
    <source>
        <dbReference type="SAM" id="MobiDB-lite"/>
    </source>
</evidence>
<accession>A0A3A5MD56</accession>
<evidence type="ECO:0000313" key="6">
    <source>
        <dbReference type="Proteomes" id="UP000272560"/>
    </source>
</evidence>
<dbReference type="SUPFAM" id="SSF53822">
    <property type="entry name" value="Periplasmic binding protein-like I"/>
    <property type="match status" value="1"/>
</dbReference>
<dbReference type="OrthoDB" id="7337537at2"/>
<reference evidence="5 6" key="1">
    <citation type="submission" date="2018-09" db="EMBL/GenBank/DDBJ databases">
        <title>Novel species of Arthrobacter.</title>
        <authorList>
            <person name="Liu Q."/>
            <person name="Xin Y.-H."/>
        </authorList>
    </citation>
    <scope>NUCLEOTIDE SEQUENCE [LARGE SCALE GENOMIC DNA]</scope>
    <source>
        <strain evidence="5 6">Hz2</strain>
    </source>
</reference>
<dbReference type="InterPro" id="IPR028082">
    <property type="entry name" value="Peripla_BP_I"/>
</dbReference>
<dbReference type="Pfam" id="PF13458">
    <property type="entry name" value="Peripla_BP_6"/>
    <property type="match status" value="1"/>
</dbReference>